<keyword evidence="3" id="KW-0732">Signal</keyword>
<keyword evidence="5" id="KW-0998">Cell outer membrane</keyword>
<dbReference type="Pfam" id="PF07980">
    <property type="entry name" value="SusD_RagB"/>
    <property type="match status" value="1"/>
</dbReference>
<keyword evidence="9" id="KW-1185">Reference proteome</keyword>
<dbReference type="InterPro" id="IPR011990">
    <property type="entry name" value="TPR-like_helical_dom_sf"/>
</dbReference>
<keyword evidence="4" id="KW-0472">Membrane</keyword>
<evidence type="ECO:0000256" key="2">
    <source>
        <dbReference type="ARBA" id="ARBA00006275"/>
    </source>
</evidence>
<sequence>MRIRNICIAVGMFSLTSCSKYLDKQPDDMLTMNDVWASRPQSQAYLSSIYSFIPDEAKMQNNYNLMGICDEGDFIWDAAWAGQMNIGNWNVSSGYYDKWKPFYQGIRSASVFINNIDKNDDPTLSADIRDSWKQEARALRAIYYFYLIRQYGPVVILPEQSIDVNATNEELQIPRNSFDECISYVVNELDAVLQSGKLPETFVNDKDKGRIDQRTVMGFKSRALLLAASPLWNGNSEYSGFRNADGKALVNTTYDANKWKLAADAAKALIDRMPLGLYKKVPAGSNAFDPFVSVRDVLLDRWNQEVIYCRPQMASSNAADGWERHCAPRFVNGWNGVGISQQMIDAYFMANGKKINEAGSGYSENGFSTTAGKYTKAGTFNMYADREPRFYASVIYNGADWIYKEDGKPVQTVQLYFTGNCGKQGSHDHSATGYLVCKNISPNSNLIEWTGTLRSLVMMRLAEIYLNYAEALNEYGSDQASRDEAAHYIDLIRERAGLPALDADKKVSRETLRTAIRDERRVELAFENFRAWDTRRWKIAEQTDGAPLMGMNTDAGKSLTDLAFYQRTIKERRVFKKSYYLWPIPQSEIVRNRACMQNPGW</sequence>
<dbReference type="EMBL" id="JAGHKP010000004">
    <property type="protein sequence ID" value="MBO9154739.1"/>
    <property type="molecule type" value="Genomic_DNA"/>
</dbReference>
<gene>
    <name evidence="8" type="ORF">J7I43_21105</name>
</gene>
<organism evidence="8 9">
    <name type="scientific">Chitinophaga chungangae</name>
    <dbReference type="NCBI Taxonomy" id="2821488"/>
    <lineage>
        <taxon>Bacteria</taxon>
        <taxon>Pseudomonadati</taxon>
        <taxon>Bacteroidota</taxon>
        <taxon>Chitinophagia</taxon>
        <taxon>Chitinophagales</taxon>
        <taxon>Chitinophagaceae</taxon>
        <taxon>Chitinophaga</taxon>
    </lineage>
</organism>
<dbReference type="Pfam" id="PF14322">
    <property type="entry name" value="SusD-like_3"/>
    <property type="match status" value="1"/>
</dbReference>
<feature type="domain" description="SusD-like N-terminal" evidence="7">
    <location>
        <begin position="20"/>
        <end position="191"/>
    </location>
</feature>
<comment type="similarity">
    <text evidence="2">Belongs to the SusD family.</text>
</comment>
<evidence type="ECO:0000256" key="5">
    <source>
        <dbReference type="ARBA" id="ARBA00023237"/>
    </source>
</evidence>
<protein>
    <submittedName>
        <fullName evidence="8">RagB/SusD family nutrient uptake outer membrane protein</fullName>
    </submittedName>
</protein>
<comment type="caution">
    <text evidence="8">The sequence shown here is derived from an EMBL/GenBank/DDBJ whole genome shotgun (WGS) entry which is preliminary data.</text>
</comment>
<evidence type="ECO:0000313" key="8">
    <source>
        <dbReference type="EMBL" id="MBO9154739.1"/>
    </source>
</evidence>
<accession>A0ABS3YJ79</accession>
<evidence type="ECO:0000256" key="1">
    <source>
        <dbReference type="ARBA" id="ARBA00004442"/>
    </source>
</evidence>
<proteinExistence type="inferred from homology"/>
<evidence type="ECO:0000256" key="4">
    <source>
        <dbReference type="ARBA" id="ARBA00023136"/>
    </source>
</evidence>
<evidence type="ECO:0000259" key="6">
    <source>
        <dbReference type="Pfam" id="PF07980"/>
    </source>
</evidence>
<name>A0ABS3YJ79_9BACT</name>
<dbReference type="InterPro" id="IPR033985">
    <property type="entry name" value="SusD-like_N"/>
</dbReference>
<evidence type="ECO:0000313" key="9">
    <source>
        <dbReference type="Proteomes" id="UP000679126"/>
    </source>
</evidence>
<dbReference type="SUPFAM" id="SSF48452">
    <property type="entry name" value="TPR-like"/>
    <property type="match status" value="1"/>
</dbReference>
<dbReference type="Gene3D" id="1.25.40.390">
    <property type="match status" value="1"/>
</dbReference>
<dbReference type="InterPro" id="IPR012944">
    <property type="entry name" value="SusD_RagB_dom"/>
</dbReference>
<dbReference type="RefSeq" id="WP_209147853.1">
    <property type="nucleotide sequence ID" value="NZ_JAGHKP010000004.1"/>
</dbReference>
<feature type="domain" description="RagB/SusD" evidence="6">
    <location>
        <begin position="331"/>
        <end position="601"/>
    </location>
</feature>
<dbReference type="PROSITE" id="PS51257">
    <property type="entry name" value="PROKAR_LIPOPROTEIN"/>
    <property type="match status" value="1"/>
</dbReference>
<reference evidence="9" key="1">
    <citation type="submission" date="2021-03" db="EMBL/GenBank/DDBJ databases">
        <title>Assistant Professor.</title>
        <authorList>
            <person name="Huq M.A."/>
        </authorList>
    </citation>
    <scope>NUCLEOTIDE SEQUENCE [LARGE SCALE GENOMIC DNA]</scope>
    <source>
        <strain evidence="9">MAH-28</strain>
    </source>
</reference>
<comment type="subcellular location">
    <subcellularLocation>
        <location evidence="1">Cell outer membrane</location>
    </subcellularLocation>
</comment>
<evidence type="ECO:0000256" key="3">
    <source>
        <dbReference type="ARBA" id="ARBA00022729"/>
    </source>
</evidence>
<dbReference type="Proteomes" id="UP000679126">
    <property type="component" value="Unassembled WGS sequence"/>
</dbReference>
<evidence type="ECO:0000259" key="7">
    <source>
        <dbReference type="Pfam" id="PF14322"/>
    </source>
</evidence>